<evidence type="ECO:0000313" key="2">
    <source>
        <dbReference type="Proteomes" id="UP001054945"/>
    </source>
</evidence>
<accession>A0AAV4UHC0</accession>
<evidence type="ECO:0000313" key="1">
    <source>
        <dbReference type="EMBL" id="GIY57095.1"/>
    </source>
</evidence>
<dbReference type="AlphaFoldDB" id="A0AAV4UHC0"/>
<sequence>MMRQLLPHLNKTDELFEALSSHLANKMIYFQKHFLLESSRGQRSAQNKEQLMTIKRIFTFMNPFNSVYIRNMLTSSKCYAESEMQVTKLCRCSGFYYGTIEKGKRIVI</sequence>
<dbReference type="EMBL" id="BPLR01012858">
    <property type="protein sequence ID" value="GIY57095.1"/>
    <property type="molecule type" value="Genomic_DNA"/>
</dbReference>
<gene>
    <name evidence="1" type="ORF">CEXT_109291</name>
</gene>
<organism evidence="1 2">
    <name type="scientific">Caerostris extrusa</name>
    <name type="common">Bark spider</name>
    <name type="synonym">Caerostris bankana</name>
    <dbReference type="NCBI Taxonomy" id="172846"/>
    <lineage>
        <taxon>Eukaryota</taxon>
        <taxon>Metazoa</taxon>
        <taxon>Ecdysozoa</taxon>
        <taxon>Arthropoda</taxon>
        <taxon>Chelicerata</taxon>
        <taxon>Arachnida</taxon>
        <taxon>Araneae</taxon>
        <taxon>Araneomorphae</taxon>
        <taxon>Entelegynae</taxon>
        <taxon>Araneoidea</taxon>
        <taxon>Araneidae</taxon>
        <taxon>Caerostris</taxon>
    </lineage>
</organism>
<dbReference type="Proteomes" id="UP001054945">
    <property type="component" value="Unassembled WGS sequence"/>
</dbReference>
<name>A0AAV4UHC0_CAEEX</name>
<keyword evidence="2" id="KW-1185">Reference proteome</keyword>
<comment type="caution">
    <text evidence="1">The sequence shown here is derived from an EMBL/GenBank/DDBJ whole genome shotgun (WGS) entry which is preliminary data.</text>
</comment>
<evidence type="ECO:0008006" key="3">
    <source>
        <dbReference type="Google" id="ProtNLM"/>
    </source>
</evidence>
<reference evidence="1 2" key="1">
    <citation type="submission" date="2021-06" db="EMBL/GenBank/DDBJ databases">
        <title>Caerostris extrusa draft genome.</title>
        <authorList>
            <person name="Kono N."/>
            <person name="Arakawa K."/>
        </authorList>
    </citation>
    <scope>NUCLEOTIDE SEQUENCE [LARGE SCALE GENOMIC DNA]</scope>
</reference>
<proteinExistence type="predicted"/>
<protein>
    <recommendedName>
        <fullName evidence="3">Maturase K</fullName>
    </recommendedName>
</protein>